<keyword evidence="1" id="KW-1133">Transmembrane helix</keyword>
<dbReference type="NCBIfam" id="TIGR04370">
    <property type="entry name" value="glyco_rpt_poly"/>
    <property type="match status" value="1"/>
</dbReference>
<gene>
    <name evidence="2" type="ORF">O0931_13640</name>
</gene>
<sequence length="418" mass="47796">MIVDALLISRYASWGCTAEELIPYGIFLILAESVSVFSVVRFKQFINPFTIYSFFIYIAGFSFLIISDRQVGYDLNFILIITFSIASFIIGGLVAMKTFAFNFQNIIPPLSQRISLFFLLFLFIAGIGVFALEVGQLGYLPVFNLANAAVYEELNENEVTPLHNFIVLNSVLPAMFFITYKKGTIRFWQFLLLTCVCGFIILNFFSRQIIVLFFFSLLMAYSYYKRIPFLKLFSIGAVCVVLFIVLGQLRSSSDENANSISVNDFLRDYGDITKPTNILETYLSLYGGVNFSAGDAIVHDAIRDGYVSYGAYTARPVITLLPADKNALYPLLYSSYTKIGTYMIDPYLDFRWFGVIGLNFLYGLFSMNSFKNYLAKNGEYYIVEWSLFIFCIFMCAFTNFFHMFFVAFFFIVNRIAIK</sequence>
<dbReference type="GO" id="GO:0016874">
    <property type="term" value="F:ligase activity"/>
    <property type="evidence" value="ECO:0007669"/>
    <property type="project" value="UniProtKB-KW"/>
</dbReference>
<feature type="transmembrane region" description="Helical" evidence="1">
    <location>
        <begin position="116"/>
        <end position="139"/>
    </location>
</feature>
<dbReference type="Proteomes" id="UP001144341">
    <property type="component" value="Unassembled WGS sequence"/>
</dbReference>
<keyword evidence="1" id="KW-0812">Transmembrane</keyword>
<organism evidence="2 3">
    <name type="scientific">Pedobacter rhodius</name>
    <dbReference type="NCBI Taxonomy" id="3004098"/>
    <lineage>
        <taxon>Bacteria</taxon>
        <taxon>Pseudomonadati</taxon>
        <taxon>Bacteroidota</taxon>
        <taxon>Sphingobacteriia</taxon>
        <taxon>Sphingobacteriales</taxon>
        <taxon>Sphingobacteriaceae</taxon>
        <taxon>Pedobacter</taxon>
    </lineage>
</organism>
<feature type="transmembrane region" description="Helical" evidence="1">
    <location>
        <begin position="159"/>
        <end position="178"/>
    </location>
</feature>
<name>A0ABT4L2Q9_9SPHI</name>
<feature type="transmembrane region" description="Helical" evidence="1">
    <location>
        <begin position="385"/>
        <end position="412"/>
    </location>
</feature>
<keyword evidence="1" id="KW-0472">Membrane</keyword>
<accession>A0ABT4L2Q9</accession>
<comment type="caution">
    <text evidence="2">The sequence shown here is derived from an EMBL/GenBank/DDBJ whole genome shotgun (WGS) entry which is preliminary data.</text>
</comment>
<reference evidence="2" key="1">
    <citation type="submission" date="2022-12" db="EMBL/GenBank/DDBJ databases">
        <title>Genome sequence of SJ11.</title>
        <authorList>
            <person name="Woo H."/>
        </authorList>
    </citation>
    <scope>NUCLEOTIDE SEQUENCE</scope>
    <source>
        <strain evidence="2">SJ11</strain>
    </source>
</reference>
<feature type="transmembrane region" description="Helical" evidence="1">
    <location>
        <begin position="348"/>
        <end position="365"/>
    </location>
</feature>
<evidence type="ECO:0000256" key="1">
    <source>
        <dbReference type="SAM" id="Phobius"/>
    </source>
</evidence>
<protein>
    <submittedName>
        <fullName evidence="2">O-antigen ligase</fullName>
    </submittedName>
</protein>
<feature type="transmembrane region" description="Helical" evidence="1">
    <location>
        <begin position="229"/>
        <end position="249"/>
    </location>
</feature>
<dbReference type="EMBL" id="JAPWGL010000003">
    <property type="protein sequence ID" value="MCZ4224353.1"/>
    <property type="molecule type" value="Genomic_DNA"/>
</dbReference>
<proteinExistence type="predicted"/>
<feature type="transmembrane region" description="Helical" evidence="1">
    <location>
        <begin position="21"/>
        <end position="42"/>
    </location>
</feature>
<evidence type="ECO:0000313" key="2">
    <source>
        <dbReference type="EMBL" id="MCZ4224353.1"/>
    </source>
</evidence>
<keyword evidence="3" id="KW-1185">Reference proteome</keyword>
<feature type="transmembrane region" description="Helical" evidence="1">
    <location>
        <begin position="49"/>
        <end position="67"/>
    </location>
</feature>
<feature type="transmembrane region" description="Helical" evidence="1">
    <location>
        <begin position="73"/>
        <end position="95"/>
    </location>
</feature>
<keyword evidence="2" id="KW-0436">Ligase</keyword>
<dbReference type="RefSeq" id="WP_269416125.1">
    <property type="nucleotide sequence ID" value="NZ_JAPWGL010000003.1"/>
</dbReference>
<evidence type="ECO:0000313" key="3">
    <source>
        <dbReference type="Proteomes" id="UP001144341"/>
    </source>
</evidence>
<feature type="transmembrane region" description="Helical" evidence="1">
    <location>
        <begin position="190"/>
        <end position="223"/>
    </location>
</feature>